<dbReference type="GO" id="GO:0031012">
    <property type="term" value="C:extracellular matrix"/>
    <property type="evidence" value="ECO:0007669"/>
    <property type="project" value="TreeGrafter"/>
</dbReference>
<dbReference type="VEuPathDB" id="VectorBase:GPPI014948"/>
<keyword evidence="3" id="KW-1185">Reference proteome</keyword>
<dbReference type="AlphaFoldDB" id="A0A1B0B0P8"/>
<dbReference type="STRING" id="67801.A0A1B0B0P8"/>
<name>A0A1B0B0P8_9MUSC</name>
<dbReference type="InterPro" id="IPR032675">
    <property type="entry name" value="LRR_dom_sf"/>
</dbReference>
<dbReference type="Proteomes" id="UP000092460">
    <property type="component" value="Unassembled WGS sequence"/>
</dbReference>
<protein>
    <submittedName>
        <fullName evidence="2">Uncharacterized protein</fullName>
    </submittedName>
</protein>
<dbReference type="SUPFAM" id="SSF52058">
    <property type="entry name" value="L domain-like"/>
    <property type="match status" value="1"/>
</dbReference>
<accession>A0A1B0B0P8</accession>
<reference evidence="3" key="1">
    <citation type="submission" date="2015-01" db="EMBL/GenBank/DDBJ databases">
        <authorList>
            <person name="Aksoy S."/>
            <person name="Warren W."/>
            <person name="Wilson R.K."/>
        </authorList>
    </citation>
    <scope>NUCLEOTIDE SEQUENCE [LARGE SCALE GENOMIC DNA]</scope>
    <source>
        <strain evidence="3">IAEA</strain>
    </source>
</reference>
<dbReference type="Gene3D" id="3.80.10.10">
    <property type="entry name" value="Ribonuclease Inhibitor"/>
    <property type="match status" value="1"/>
</dbReference>
<dbReference type="PANTHER" id="PTHR24373:SF307">
    <property type="entry name" value="TLR4 INTERACTOR WITH LEUCINE RICH REPEATS"/>
    <property type="match status" value="1"/>
</dbReference>
<proteinExistence type="predicted"/>
<dbReference type="PANTHER" id="PTHR24373">
    <property type="entry name" value="SLIT RELATED LEUCINE-RICH REPEAT NEURONAL PROTEIN"/>
    <property type="match status" value="1"/>
</dbReference>
<dbReference type="EnsemblMetazoa" id="GPPI014948-RA">
    <property type="protein sequence ID" value="GPPI014948-PA"/>
    <property type="gene ID" value="GPPI014948"/>
</dbReference>
<keyword evidence="1" id="KW-0732">Signal</keyword>
<evidence type="ECO:0000313" key="3">
    <source>
        <dbReference type="Proteomes" id="UP000092460"/>
    </source>
</evidence>
<reference evidence="2" key="2">
    <citation type="submission" date="2020-05" db="UniProtKB">
        <authorList>
            <consortium name="EnsemblMetazoa"/>
        </authorList>
    </citation>
    <scope>IDENTIFICATION</scope>
    <source>
        <strain evidence="2">IAEA</strain>
    </source>
</reference>
<dbReference type="InterPro" id="IPR050328">
    <property type="entry name" value="Dev_Immune_Receptor"/>
</dbReference>
<organism evidence="2 3">
    <name type="scientific">Glossina palpalis gambiensis</name>
    <dbReference type="NCBI Taxonomy" id="67801"/>
    <lineage>
        <taxon>Eukaryota</taxon>
        <taxon>Metazoa</taxon>
        <taxon>Ecdysozoa</taxon>
        <taxon>Arthropoda</taxon>
        <taxon>Hexapoda</taxon>
        <taxon>Insecta</taxon>
        <taxon>Pterygota</taxon>
        <taxon>Neoptera</taxon>
        <taxon>Endopterygota</taxon>
        <taxon>Diptera</taxon>
        <taxon>Brachycera</taxon>
        <taxon>Muscomorpha</taxon>
        <taxon>Hippoboscoidea</taxon>
        <taxon>Glossinidae</taxon>
        <taxon>Glossina</taxon>
    </lineage>
</organism>
<dbReference type="GO" id="GO:0005615">
    <property type="term" value="C:extracellular space"/>
    <property type="evidence" value="ECO:0007669"/>
    <property type="project" value="TreeGrafter"/>
</dbReference>
<evidence type="ECO:0000256" key="1">
    <source>
        <dbReference type="ARBA" id="ARBA00022729"/>
    </source>
</evidence>
<evidence type="ECO:0000313" key="2">
    <source>
        <dbReference type="EnsemblMetazoa" id="GPPI014948-PA"/>
    </source>
</evidence>
<sequence length="98" mass="11108">MSSLSYLDLSGNIVRSLTLNSFNRCRTLQHRKMAANLLVDIETVAIEKSDFYGTSRLTYLLRQENAIEFIESEAFITNALLRVLRLDGNQLRPSVISA</sequence>
<dbReference type="EMBL" id="JXJN01006797">
    <property type="status" value="NOT_ANNOTATED_CDS"/>
    <property type="molecule type" value="Genomic_DNA"/>
</dbReference>